<evidence type="ECO:0000313" key="1">
    <source>
        <dbReference type="EMBL" id="KAJ8664654.1"/>
    </source>
</evidence>
<gene>
    <name evidence="1" type="ORF">QAD02_006316</name>
</gene>
<proteinExistence type="predicted"/>
<feature type="non-terminal residue" evidence="1">
    <location>
        <position position="110"/>
    </location>
</feature>
<dbReference type="EMBL" id="CM056744">
    <property type="protein sequence ID" value="KAJ8664654.1"/>
    <property type="molecule type" value="Genomic_DNA"/>
</dbReference>
<sequence length="110" mass="12409">MESFKTKLILVMTLCVFLTNQTASAWFLSALFDTGPVPERKCLKQNGIAEDAVDKFIEEDADGFARLDIGEDKNFCMYACYIKDDLKSSLDDYLSQVPTGKEMKKSCKTE</sequence>
<organism evidence="1 2">
    <name type="scientific">Eretmocerus hayati</name>
    <dbReference type="NCBI Taxonomy" id="131215"/>
    <lineage>
        <taxon>Eukaryota</taxon>
        <taxon>Metazoa</taxon>
        <taxon>Ecdysozoa</taxon>
        <taxon>Arthropoda</taxon>
        <taxon>Hexapoda</taxon>
        <taxon>Insecta</taxon>
        <taxon>Pterygota</taxon>
        <taxon>Neoptera</taxon>
        <taxon>Endopterygota</taxon>
        <taxon>Hymenoptera</taxon>
        <taxon>Apocrita</taxon>
        <taxon>Proctotrupomorpha</taxon>
        <taxon>Chalcidoidea</taxon>
        <taxon>Aphelinidae</taxon>
        <taxon>Aphelininae</taxon>
        <taxon>Eretmocerus</taxon>
    </lineage>
</organism>
<dbReference type="Proteomes" id="UP001239111">
    <property type="component" value="Chromosome 4"/>
</dbReference>
<reference evidence="1" key="1">
    <citation type="submission" date="2023-04" db="EMBL/GenBank/DDBJ databases">
        <title>A chromosome-level genome assembly of the parasitoid wasp Eretmocerus hayati.</title>
        <authorList>
            <person name="Zhong Y."/>
            <person name="Liu S."/>
            <person name="Liu Y."/>
        </authorList>
    </citation>
    <scope>NUCLEOTIDE SEQUENCE</scope>
    <source>
        <strain evidence="1">ZJU_SS_LIU_2023</strain>
    </source>
</reference>
<comment type="caution">
    <text evidence="1">The sequence shown here is derived from an EMBL/GenBank/DDBJ whole genome shotgun (WGS) entry which is preliminary data.</text>
</comment>
<protein>
    <submittedName>
        <fullName evidence="1">Uncharacterized protein</fullName>
    </submittedName>
</protein>
<accession>A0ACC2N2W1</accession>
<evidence type="ECO:0000313" key="2">
    <source>
        <dbReference type="Proteomes" id="UP001239111"/>
    </source>
</evidence>
<name>A0ACC2N2W1_9HYME</name>
<keyword evidence="2" id="KW-1185">Reference proteome</keyword>